<dbReference type="Pfam" id="PF00083">
    <property type="entry name" value="Sugar_tr"/>
    <property type="match status" value="1"/>
</dbReference>
<keyword evidence="4 5" id="KW-0472">Membrane</keyword>
<evidence type="ECO:0000256" key="2">
    <source>
        <dbReference type="ARBA" id="ARBA00022692"/>
    </source>
</evidence>
<dbReference type="PANTHER" id="PTHR48021">
    <property type="match status" value="1"/>
</dbReference>
<keyword evidence="3 5" id="KW-1133">Transmembrane helix</keyword>
<protein>
    <submittedName>
        <fullName evidence="6">Facilitated trehalose transporter Tret1</fullName>
    </submittedName>
</protein>
<dbReference type="InterPro" id="IPR050549">
    <property type="entry name" value="MFS_Trehalose_Transporter"/>
</dbReference>
<organism evidence="6">
    <name type="scientific">Lygus hesperus</name>
    <name type="common">Western plant bug</name>
    <dbReference type="NCBI Taxonomy" id="30085"/>
    <lineage>
        <taxon>Eukaryota</taxon>
        <taxon>Metazoa</taxon>
        <taxon>Ecdysozoa</taxon>
        <taxon>Arthropoda</taxon>
        <taxon>Hexapoda</taxon>
        <taxon>Insecta</taxon>
        <taxon>Pterygota</taxon>
        <taxon>Neoptera</taxon>
        <taxon>Paraneoptera</taxon>
        <taxon>Hemiptera</taxon>
        <taxon>Heteroptera</taxon>
        <taxon>Panheteroptera</taxon>
        <taxon>Cimicomorpha</taxon>
        <taxon>Miridae</taxon>
        <taxon>Mirini</taxon>
        <taxon>Lygus</taxon>
    </lineage>
</organism>
<dbReference type="GO" id="GO:0016020">
    <property type="term" value="C:membrane"/>
    <property type="evidence" value="ECO:0007669"/>
    <property type="project" value="UniProtKB-SubCell"/>
</dbReference>
<dbReference type="InterPro" id="IPR005828">
    <property type="entry name" value="MFS_sugar_transport-like"/>
</dbReference>
<gene>
    <name evidence="6" type="primary">Tret1_79</name>
    <name evidence="6" type="ORF">g.51278</name>
</gene>
<feature type="transmembrane region" description="Helical" evidence="5">
    <location>
        <begin position="164"/>
        <end position="185"/>
    </location>
</feature>
<dbReference type="InterPro" id="IPR036259">
    <property type="entry name" value="MFS_trans_sf"/>
</dbReference>
<sequence length="317" mass="36229">MMFYLGALYVSCISYSSYQTMTLLCGVPALLLFITFMFIPESPYYYLMHGKRKEAEDAVVWLRGHCDKEEFKRIEDGVQEQLQNKGTFKEIFSFKPNRNAFIMIELFKVFSSCTACLILFSYSTTLVKDSFVSSQDSYILLCILWVFAALVSSSIMDKFPRRKILGVSCVGTLSFYAITTIWYYLKEFSTVDLSSTTWVPLVSIMFGSFFEIIGIVNIPNVLKGEIFPINIKTKAIALSCMTACGLETVNALFYYDLNYLIGEYINFLKPCISCCLCLYITIFHMFETKGLDLETIQHMLTGKNRGKNVENEKHGHA</sequence>
<feature type="transmembrane region" description="Helical" evidence="5">
    <location>
        <begin position="267"/>
        <end position="286"/>
    </location>
</feature>
<evidence type="ECO:0000256" key="5">
    <source>
        <dbReference type="SAM" id="Phobius"/>
    </source>
</evidence>
<feature type="transmembrane region" description="Helical" evidence="5">
    <location>
        <begin position="197"/>
        <end position="216"/>
    </location>
</feature>
<reference evidence="6" key="1">
    <citation type="journal article" date="2016" name="Gigascience">
        <title>De novo construction of an expanded transcriptome assembly for the western tarnished plant bug, Lygus hesperus.</title>
        <authorList>
            <person name="Tassone E.E."/>
            <person name="Geib S.M."/>
            <person name="Hall B."/>
            <person name="Fabrick J.A."/>
            <person name="Brent C.S."/>
            <person name="Hull J.J."/>
        </authorList>
    </citation>
    <scope>NUCLEOTIDE SEQUENCE</scope>
</reference>
<evidence type="ECO:0000256" key="1">
    <source>
        <dbReference type="ARBA" id="ARBA00004370"/>
    </source>
</evidence>
<proteinExistence type="predicted"/>
<keyword evidence="2 5" id="KW-0812">Transmembrane</keyword>
<feature type="transmembrane region" description="Helical" evidence="5">
    <location>
        <begin position="236"/>
        <end position="255"/>
    </location>
</feature>
<dbReference type="AlphaFoldDB" id="A0A146LHJ7"/>
<dbReference type="Gene3D" id="1.20.1250.20">
    <property type="entry name" value="MFS general substrate transporter like domains"/>
    <property type="match status" value="1"/>
</dbReference>
<feature type="transmembrane region" description="Helical" evidence="5">
    <location>
        <begin position="20"/>
        <end position="39"/>
    </location>
</feature>
<dbReference type="GO" id="GO:0022857">
    <property type="term" value="F:transmembrane transporter activity"/>
    <property type="evidence" value="ECO:0007669"/>
    <property type="project" value="InterPro"/>
</dbReference>
<name>A0A146LHJ7_LYGHE</name>
<accession>A0A146LHJ7</accession>
<dbReference type="SUPFAM" id="SSF103473">
    <property type="entry name" value="MFS general substrate transporter"/>
    <property type="match status" value="1"/>
</dbReference>
<comment type="subcellular location">
    <subcellularLocation>
        <location evidence="1">Membrane</location>
    </subcellularLocation>
</comment>
<feature type="transmembrane region" description="Helical" evidence="5">
    <location>
        <begin position="100"/>
        <end position="122"/>
    </location>
</feature>
<feature type="transmembrane region" description="Helical" evidence="5">
    <location>
        <begin position="137"/>
        <end position="157"/>
    </location>
</feature>
<dbReference type="PANTHER" id="PTHR48021:SF46">
    <property type="entry name" value="MAJOR FACILITATOR SUPERFAMILY (MFS) PROFILE DOMAIN-CONTAINING PROTEIN"/>
    <property type="match status" value="1"/>
</dbReference>
<evidence type="ECO:0000256" key="3">
    <source>
        <dbReference type="ARBA" id="ARBA00022989"/>
    </source>
</evidence>
<dbReference type="EMBL" id="GDHC01011630">
    <property type="protein sequence ID" value="JAQ06999.1"/>
    <property type="molecule type" value="Transcribed_RNA"/>
</dbReference>
<evidence type="ECO:0000313" key="6">
    <source>
        <dbReference type="EMBL" id="JAQ06999.1"/>
    </source>
</evidence>
<evidence type="ECO:0000256" key="4">
    <source>
        <dbReference type="ARBA" id="ARBA00023136"/>
    </source>
</evidence>